<dbReference type="InterPro" id="IPR046887">
    <property type="entry name" value="RsmE_PUA-like"/>
</dbReference>
<dbReference type="PATRIC" id="fig|1189621.3.peg.1023"/>
<dbReference type="InterPro" id="IPR046886">
    <property type="entry name" value="RsmE_MTase_dom"/>
</dbReference>
<evidence type="ECO:0000256" key="10">
    <source>
        <dbReference type="PIRNR" id="PIRNR015601"/>
    </source>
</evidence>
<dbReference type="InterPro" id="IPR029026">
    <property type="entry name" value="tRNA_m1G_MTases_N"/>
</dbReference>
<dbReference type="InterPro" id="IPR015947">
    <property type="entry name" value="PUA-like_sf"/>
</dbReference>
<accession>I5C8F6</accession>
<dbReference type="Gene3D" id="3.40.1280.10">
    <property type="match status" value="1"/>
</dbReference>
<dbReference type="EMBL" id="AJYA01000009">
    <property type="protein sequence ID" value="EIM78108.1"/>
    <property type="molecule type" value="Genomic_DNA"/>
</dbReference>
<dbReference type="Proteomes" id="UP000005551">
    <property type="component" value="Unassembled WGS sequence"/>
</dbReference>
<comment type="subcellular location">
    <subcellularLocation>
        <location evidence="1 10">Cytoplasm</location>
    </subcellularLocation>
</comment>
<keyword evidence="5 10" id="KW-0489">Methyltransferase</keyword>
<dbReference type="Gene3D" id="2.40.240.20">
    <property type="entry name" value="Hypothetical PUA domain-like, domain 1"/>
    <property type="match status" value="1"/>
</dbReference>
<dbReference type="CDD" id="cd18084">
    <property type="entry name" value="RsmE-like"/>
    <property type="match status" value="1"/>
</dbReference>
<evidence type="ECO:0000313" key="13">
    <source>
        <dbReference type="EMBL" id="EIM78108.1"/>
    </source>
</evidence>
<keyword evidence="3 10" id="KW-0963">Cytoplasm</keyword>
<comment type="similarity">
    <text evidence="2 10">Belongs to the RNA methyltransferase RsmE family.</text>
</comment>
<dbReference type="GO" id="GO:0005737">
    <property type="term" value="C:cytoplasm"/>
    <property type="evidence" value="ECO:0007669"/>
    <property type="project" value="UniProtKB-SubCell"/>
</dbReference>
<name>I5C8F6_9BACT</name>
<keyword evidence="6 10" id="KW-0808">Transferase</keyword>
<comment type="caution">
    <text evidence="13">The sequence shown here is derived from an EMBL/GenBank/DDBJ whole genome shotgun (WGS) entry which is preliminary data.</text>
</comment>
<evidence type="ECO:0000256" key="1">
    <source>
        <dbReference type="ARBA" id="ARBA00004496"/>
    </source>
</evidence>
<evidence type="ECO:0000256" key="7">
    <source>
        <dbReference type="ARBA" id="ARBA00022691"/>
    </source>
</evidence>
<dbReference type="InterPro" id="IPR006700">
    <property type="entry name" value="RsmE"/>
</dbReference>
<organism evidence="13 14">
    <name type="scientific">Nitritalea halalkaliphila LW7</name>
    <dbReference type="NCBI Taxonomy" id="1189621"/>
    <lineage>
        <taxon>Bacteria</taxon>
        <taxon>Pseudomonadati</taxon>
        <taxon>Bacteroidota</taxon>
        <taxon>Cytophagia</taxon>
        <taxon>Cytophagales</taxon>
        <taxon>Cyclobacteriaceae</taxon>
        <taxon>Nitritalea</taxon>
    </lineage>
</organism>
<evidence type="ECO:0000259" key="11">
    <source>
        <dbReference type="Pfam" id="PF04452"/>
    </source>
</evidence>
<proteinExistence type="inferred from homology"/>
<dbReference type="GO" id="GO:0070042">
    <property type="term" value="F:rRNA (uridine-N3-)-methyltransferase activity"/>
    <property type="evidence" value="ECO:0007669"/>
    <property type="project" value="TreeGrafter"/>
</dbReference>
<evidence type="ECO:0000313" key="14">
    <source>
        <dbReference type="Proteomes" id="UP000005551"/>
    </source>
</evidence>
<dbReference type="OrthoDB" id="9815641at2"/>
<feature type="domain" description="Ribosomal RNA small subunit methyltransferase E PUA-like" evidence="12">
    <location>
        <begin position="17"/>
        <end position="63"/>
    </location>
</feature>
<gene>
    <name evidence="13" type="ORF">A3SI_04927</name>
</gene>
<dbReference type="Pfam" id="PF20260">
    <property type="entry name" value="PUA_4"/>
    <property type="match status" value="1"/>
</dbReference>
<dbReference type="Pfam" id="PF04452">
    <property type="entry name" value="Methyltrans_RNA"/>
    <property type="match status" value="1"/>
</dbReference>
<keyword evidence="14" id="KW-1185">Reference proteome</keyword>
<dbReference type="EC" id="2.1.1.193" evidence="10"/>
<protein>
    <recommendedName>
        <fullName evidence="10">Ribosomal RNA small subunit methyltransferase E</fullName>
        <ecNumber evidence="10">2.1.1.193</ecNumber>
    </recommendedName>
</protein>
<evidence type="ECO:0000256" key="9">
    <source>
        <dbReference type="ARBA" id="ARBA00047944"/>
    </source>
</evidence>
<dbReference type="SUPFAM" id="SSF75217">
    <property type="entry name" value="alpha/beta knot"/>
    <property type="match status" value="1"/>
</dbReference>
<reference evidence="13 14" key="1">
    <citation type="submission" date="2012-05" db="EMBL/GenBank/DDBJ databases">
        <title>Genome sequence of Nitritalea halalkaliphila LW7.</title>
        <authorList>
            <person name="Jangir P.K."/>
            <person name="Singh A."/>
            <person name="Shivaji S."/>
            <person name="Sharma R."/>
        </authorList>
    </citation>
    <scope>NUCLEOTIDE SEQUENCE [LARGE SCALE GENOMIC DNA]</scope>
    <source>
        <strain evidence="13 14">LW7</strain>
    </source>
</reference>
<evidence type="ECO:0000256" key="4">
    <source>
        <dbReference type="ARBA" id="ARBA00022552"/>
    </source>
</evidence>
<feature type="domain" description="Ribosomal RNA small subunit methyltransferase E methyltransferase" evidence="11">
    <location>
        <begin position="73"/>
        <end position="231"/>
    </location>
</feature>
<dbReference type="AlphaFoldDB" id="I5C8F6"/>
<dbReference type="STRING" id="1189621.A3SI_04927"/>
<comment type="catalytic activity">
    <reaction evidence="9 10">
        <text>uridine(1498) in 16S rRNA + S-adenosyl-L-methionine = N(3)-methyluridine(1498) in 16S rRNA + S-adenosyl-L-homocysteine + H(+)</text>
        <dbReference type="Rhea" id="RHEA:42920"/>
        <dbReference type="Rhea" id="RHEA-COMP:10283"/>
        <dbReference type="Rhea" id="RHEA-COMP:10284"/>
        <dbReference type="ChEBI" id="CHEBI:15378"/>
        <dbReference type="ChEBI" id="CHEBI:57856"/>
        <dbReference type="ChEBI" id="CHEBI:59789"/>
        <dbReference type="ChEBI" id="CHEBI:65315"/>
        <dbReference type="ChEBI" id="CHEBI:74502"/>
        <dbReference type="EC" id="2.1.1.193"/>
    </reaction>
</comment>
<dbReference type="PANTHER" id="PTHR30027:SF3">
    <property type="entry name" value="16S RRNA (URACIL(1498)-N(3))-METHYLTRANSFERASE"/>
    <property type="match status" value="1"/>
</dbReference>
<comment type="function">
    <text evidence="8 10">Specifically methylates the N3 position of the uracil ring of uridine 1498 (m3U1498) in 16S rRNA. Acts on the fully assembled 30S ribosomal subunit.</text>
</comment>
<evidence type="ECO:0000256" key="2">
    <source>
        <dbReference type="ARBA" id="ARBA00005528"/>
    </source>
</evidence>
<keyword evidence="4 10" id="KW-0698">rRNA processing</keyword>
<dbReference type="NCBIfam" id="TIGR00046">
    <property type="entry name" value="RsmE family RNA methyltransferase"/>
    <property type="match status" value="1"/>
</dbReference>
<evidence type="ECO:0000259" key="12">
    <source>
        <dbReference type="Pfam" id="PF20260"/>
    </source>
</evidence>
<dbReference type="PIRSF" id="PIRSF015601">
    <property type="entry name" value="MTase_slr0722"/>
    <property type="match status" value="1"/>
</dbReference>
<keyword evidence="7 10" id="KW-0949">S-adenosyl-L-methionine</keyword>
<dbReference type="InterPro" id="IPR029028">
    <property type="entry name" value="Alpha/beta_knot_MTases"/>
</dbReference>
<evidence type="ECO:0000256" key="5">
    <source>
        <dbReference type="ARBA" id="ARBA00022603"/>
    </source>
</evidence>
<evidence type="ECO:0000256" key="3">
    <source>
        <dbReference type="ARBA" id="ARBA00022490"/>
    </source>
</evidence>
<evidence type="ECO:0000256" key="8">
    <source>
        <dbReference type="ARBA" id="ARBA00025699"/>
    </source>
</evidence>
<dbReference type="GO" id="GO:0070475">
    <property type="term" value="P:rRNA base methylation"/>
    <property type="evidence" value="ECO:0007669"/>
    <property type="project" value="TreeGrafter"/>
</dbReference>
<dbReference type="RefSeq" id="WP_009053751.1">
    <property type="nucleotide sequence ID" value="NZ_AJYA01000009.1"/>
</dbReference>
<evidence type="ECO:0000256" key="6">
    <source>
        <dbReference type="ARBA" id="ARBA00022679"/>
    </source>
</evidence>
<dbReference type="PANTHER" id="PTHR30027">
    <property type="entry name" value="RIBOSOMAL RNA SMALL SUBUNIT METHYLTRANSFERASE E"/>
    <property type="match status" value="1"/>
</dbReference>
<dbReference type="SUPFAM" id="SSF88697">
    <property type="entry name" value="PUA domain-like"/>
    <property type="match status" value="1"/>
</dbReference>
<sequence length="235" mass="26504">MQLFYFDSITAGQRVQLSAEESKHLIKVLRKQIGDTVFATDGRGLKAQARIVVDHFKQAELEVLEVEQVKRPDFHITVALAPTKNQDRIEWFLEKATEVGVDQVLLMQTDHSEKSYLKEDRLEKKILAAAKQSHKFYLPTLETGISFDALLTDARFQDHARFIAYVSEQEREGLFGLAPKNAQYLLLIGPEGDFSTREITAAKAAGFLPCALGPYRLRTETAALMAVHTLQLKNT</sequence>